<keyword evidence="2" id="KW-0496">Mitochondrion</keyword>
<dbReference type="InterPro" id="IPR048280">
    <property type="entry name" value="COX6B-like"/>
</dbReference>
<dbReference type="OMA" id="NEESACA"/>
<dbReference type="PROSITE" id="PS51808">
    <property type="entry name" value="CHCH"/>
    <property type="match status" value="1"/>
</dbReference>
<evidence type="ECO:0000313" key="4">
    <source>
        <dbReference type="Proteomes" id="UP000694845"/>
    </source>
</evidence>
<dbReference type="PANTHER" id="PTHR46690">
    <property type="entry name" value="CYTOCHROME C OXIDASE ASSEMBLY FACTOR 6 HOMOLOG"/>
    <property type="match status" value="1"/>
</dbReference>
<gene>
    <name evidence="5" type="primary">LOC110975183</name>
</gene>
<keyword evidence="4" id="KW-1185">Reference proteome</keyword>
<dbReference type="InterPro" id="IPR036549">
    <property type="entry name" value="CX6/COA6-like_sf"/>
</dbReference>
<dbReference type="GO" id="GO:0005739">
    <property type="term" value="C:mitochondrion"/>
    <property type="evidence" value="ECO:0007669"/>
    <property type="project" value="UniProtKB-SubCell"/>
</dbReference>
<dbReference type="Proteomes" id="UP000694845">
    <property type="component" value="Unplaced"/>
</dbReference>
<keyword evidence="3" id="KW-1015">Disulfide bond</keyword>
<dbReference type="PANTHER" id="PTHR46690:SF1">
    <property type="entry name" value="CYTOCHROME C OXIDASE ASSEMBLY FACTOR 6 HOMOLOG"/>
    <property type="match status" value="1"/>
</dbReference>
<dbReference type="OrthoDB" id="16284at2759"/>
<dbReference type="GeneID" id="110975183"/>
<dbReference type="GO" id="GO:0008535">
    <property type="term" value="P:respiratory chain complex IV assembly"/>
    <property type="evidence" value="ECO:0007669"/>
    <property type="project" value="InterPro"/>
</dbReference>
<name>A0A8B7XT50_ACAPL</name>
<comment type="subcellular location">
    <subcellularLocation>
        <location evidence="1">Mitochondrion</location>
    </subcellularLocation>
</comment>
<dbReference type="GO" id="GO:0042775">
    <property type="term" value="P:mitochondrial ATP synthesis coupled electron transport"/>
    <property type="evidence" value="ECO:0007669"/>
    <property type="project" value="TreeGrafter"/>
</dbReference>
<evidence type="ECO:0000256" key="3">
    <source>
        <dbReference type="ARBA" id="ARBA00023157"/>
    </source>
</evidence>
<evidence type="ECO:0000256" key="2">
    <source>
        <dbReference type="ARBA" id="ARBA00023128"/>
    </source>
</evidence>
<proteinExistence type="predicted"/>
<evidence type="ECO:0000313" key="5">
    <source>
        <dbReference type="RefSeq" id="XP_022083106.1"/>
    </source>
</evidence>
<sequence length="85" mass="10252">MSESDKPSFPNAESRKLCWAARDDYFKCLDNSNEDEKKCTQKRQAFDEHCSKTWVKYFLRRRDFLKYKDVVQKEGFVPTEDEKKT</sequence>
<dbReference type="Gene3D" id="1.10.10.140">
    <property type="entry name" value="Cytochrome c oxidase, subunit VIb"/>
    <property type="match status" value="1"/>
</dbReference>
<evidence type="ECO:0000256" key="1">
    <source>
        <dbReference type="ARBA" id="ARBA00004173"/>
    </source>
</evidence>
<organism evidence="4 5">
    <name type="scientific">Acanthaster planci</name>
    <name type="common">Crown-of-thorns starfish</name>
    <dbReference type="NCBI Taxonomy" id="133434"/>
    <lineage>
        <taxon>Eukaryota</taxon>
        <taxon>Metazoa</taxon>
        <taxon>Echinodermata</taxon>
        <taxon>Eleutherozoa</taxon>
        <taxon>Asterozoa</taxon>
        <taxon>Asteroidea</taxon>
        <taxon>Valvatacea</taxon>
        <taxon>Valvatida</taxon>
        <taxon>Acanthasteridae</taxon>
        <taxon>Acanthaster</taxon>
    </lineage>
</organism>
<dbReference type="InterPro" id="IPR042289">
    <property type="entry name" value="COA6"/>
</dbReference>
<dbReference type="RefSeq" id="XP_022083106.1">
    <property type="nucleotide sequence ID" value="XM_022227414.1"/>
</dbReference>
<dbReference type="KEGG" id="aplc:110975183"/>
<reference evidence="5" key="1">
    <citation type="submission" date="2025-08" db="UniProtKB">
        <authorList>
            <consortium name="RefSeq"/>
        </authorList>
    </citation>
    <scope>IDENTIFICATION</scope>
</reference>
<protein>
    <submittedName>
        <fullName evidence="5">Cytochrome c oxidase assembly factor 6 homolog</fullName>
    </submittedName>
</protein>
<dbReference type="Pfam" id="PF02297">
    <property type="entry name" value="COX6B"/>
    <property type="match status" value="1"/>
</dbReference>
<dbReference type="AlphaFoldDB" id="A0A8B7XT50"/>
<accession>A0A8B7XT50</accession>
<dbReference type="SUPFAM" id="SSF47694">
    <property type="entry name" value="Cytochrome c oxidase subunit h"/>
    <property type="match status" value="1"/>
</dbReference>